<dbReference type="Proteomes" id="UP001320706">
    <property type="component" value="Unassembled WGS sequence"/>
</dbReference>
<gene>
    <name evidence="1" type="ORF">M8818_005363</name>
</gene>
<protein>
    <submittedName>
        <fullName evidence="1">Uncharacterized protein</fullName>
    </submittedName>
</protein>
<organism evidence="1 2">
    <name type="scientific">Zalaria obscura</name>
    <dbReference type="NCBI Taxonomy" id="2024903"/>
    <lineage>
        <taxon>Eukaryota</taxon>
        <taxon>Fungi</taxon>
        <taxon>Dikarya</taxon>
        <taxon>Ascomycota</taxon>
        <taxon>Pezizomycotina</taxon>
        <taxon>Dothideomycetes</taxon>
        <taxon>Dothideomycetidae</taxon>
        <taxon>Dothideales</taxon>
        <taxon>Zalariaceae</taxon>
        <taxon>Zalaria</taxon>
    </lineage>
</organism>
<evidence type="ECO:0000313" key="1">
    <source>
        <dbReference type="EMBL" id="KAK8203138.1"/>
    </source>
</evidence>
<comment type="caution">
    <text evidence="1">The sequence shown here is derived from an EMBL/GenBank/DDBJ whole genome shotgun (WGS) entry which is preliminary data.</text>
</comment>
<sequence length="340" mass="35829">MYLCRAISTLLFLALNLSFFASAAPIVLLEGKSLNEVFNSDLETRSESGPVISSNFPDPGLINVDNTWYAFATRTKGTTIHIQVAKSTDFTTWSLVYNTDGSQKDLLPTLPNWVNHTSWNTWAPDIVQLSDDSFVLYFAATTTADSTGSTHCIGYATATTILGPYTPASTSLICPLSAGGAIDPAGFRDNDGQRYIVYKVDGNSIGSATPLVLQPVAADGVTLQGTATTLLENQGASDDNIIEAPSLLRTADGVYVLFFSPGDFTTSVYSVSYATANAVTGPYTRAATPLFATGDDGLTAPGGADVWSDGTHLVFHADNGSGVRSLWTAEITVSGDSVSA</sequence>
<reference evidence="1" key="1">
    <citation type="submission" date="2024-02" db="EMBL/GenBank/DDBJ databases">
        <title>Metagenome Assembled Genome of Zalaria obscura JY119.</title>
        <authorList>
            <person name="Vighnesh L."/>
            <person name="Jagadeeshwari U."/>
            <person name="Venkata Ramana C."/>
            <person name="Sasikala C."/>
        </authorList>
    </citation>
    <scope>NUCLEOTIDE SEQUENCE</scope>
    <source>
        <strain evidence="1">JY119</strain>
    </source>
</reference>
<keyword evidence="2" id="KW-1185">Reference proteome</keyword>
<proteinExistence type="predicted"/>
<dbReference type="EMBL" id="JAMKPW020000032">
    <property type="protein sequence ID" value="KAK8203138.1"/>
    <property type="molecule type" value="Genomic_DNA"/>
</dbReference>
<accession>A0ACC3SAW8</accession>
<name>A0ACC3SAW8_9PEZI</name>
<evidence type="ECO:0000313" key="2">
    <source>
        <dbReference type="Proteomes" id="UP001320706"/>
    </source>
</evidence>